<dbReference type="EMBL" id="UINC01172123">
    <property type="protein sequence ID" value="SVD77028.1"/>
    <property type="molecule type" value="Genomic_DNA"/>
</dbReference>
<feature type="non-terminal residue" evidence="2">
    <location>
        <position position="92"/>
    </location>
</feature>
<dbReference type="AlphaFoldDB" id="A0A382Y3F6"/>
<dbReference type="InterPro" id="IPR014756">
    <property type="entry name" value="Ig_E-set"/>
</dbReference>
<dbReference type="InterPro" id="IPR004193">
    <property type="entry name" value="Glyco_hydro_13_N"/>
</dbReference>
<gene>
    <name evidence="2" type="ORF">METZ01_LOCUS429882</name>
</gene>
<dbReference type="GO" id="GO:0003844">
    <property type="term" value="F:1,4-alpha-glucan branching enzyme activity"/>
    <property type="evidence" value="ECO:0007669"/>
    <property type="project" value="TreeGrafter"/>
</dbReference>
<proteinExistence type="predicted"/>
<dbReference type="GO" id="GO:0005829">
    <property type="term" value="C:cytosol"/>
    <property type="evidence" value="ECO:0007669"/>
    <property type="project" value="TreeGrafter"/>
</dbReference>
<dbReference type="GO" id="GO:0004553">
    <property type="term" value="F:hydrolase activity, hydrolyzing O-glycosyl compounds"/>
    <property type="evidence" value="ECO:0007669"/>
    <property type="project" value="InterPro"/>
</dbReference>
<evidence type="ECO:0000313" key="2">
    <source>
        <dbReference type="EMBL" id="SVD77028.1"/>
    </source>
</evidence>
<dbReference type="PANTHER" id="PTHR43651">
    <property type="entry name" value="1,4-ALPHA-GLUCAN-BRANCHING ENZYME"/>
    <property type="match status" value="1"/>
</dbReference>
<name>A0A382Y3F6_9ZZZZ</name>
<evidence type="ECO:0000259" key="1">
    <source>
        <dbReference type="Pfam" id="PF02922"/>
    </source>
</evidence>
<protein>
    <recommendedName>
        <fullName evidence="1">Glycoside hydrolase family 13 N-terminal domain-containing protein</fullName>
    </recommendedName>
</protein>
<dbReference type="Gene3D" id="2.60.40.10">
    <property type="entry name" value="Immunoglobulins"/>
    <property type="match status" value="1"/>
</dbReference>
<dbReference type="CDD" id="cd02855">
    <property type="entry name" value="E_set_GBE_prok_N"/>
    <property type="match status" value="1"/>
</dbReference>
<dbReference type="PANTHER" id="PTHR43651:SF3">
    <property type="entry name" value="1,4-ALPHA-GLUCAN-BRANCHING ENZYME"/>
    <property type="match status" value="1"/>
</dbReference>
<accession>A0A382Y3F6</accession>
<dbReference type="SUPFAM" id="SSF81296">
    <property type="entry name" value="E set domains"/>
    <property type="match status" value="1"/>
</dbReference>
<reference evidence="2" key="1">
    <citation type="submission" date="2018-05" db="EMBL/GenBank/DDBJ databases">
        <authorList>
            <person name="Lanie J.A."/>
            <person name="Ng W.-L."/>
            <person name="Kazmierczak K.M."/>
            <person name="Andrzejewski T.M."/>
            <person name="Davidsen T.M."/>
            <person name="Wayne K.J."/>
            <person name="Tettelin H."/>
            <person name="Glass J.I."/>
            <person name="Rusch D."/>
            <person name="Podicherti R."/>
            <person name="Tsui H.-C.T."/>
            <person name="Winkler M.E."/>
        </authorList>
    </citation>
    <scope>NUCLEOTIDE SEQUENCE</scope>
</reference>
<dbReference type="GO" id="GO:0005978">
    <property type="term" value="P:glycogen biosynthetic process"/>
    <property type="evidence" value="ECO:0007669"/>
    <property type="project" value="TreeGrafter"/>
</dbReference>
<dbReference type="Pfam" id="PF02922">
    <property type="entry name" value="CBM_48"/>
    <property type="match status" value="1"/>
</dbReference>
<sequence>MAAVRTSDEQPAPTLSDTELHLIGEGNELRLYDKLGAQLREIDGVQGTAFAVWAPNARRVSVVGDFNDWDGNRHVMRRLGDSGVWERFVPQV</sequence>
<organism evidence="2">
    <name type="scientific">marine metagenome</name>
    <dbReference type="NCBI Taxonomy" id="408172"/>
    <lineage>
        <taxon>unclassified sequences</taxon>
        <taxon>metagenomes</taxon>
        <taxon>ecological metagenomes</taxon>
    </lineage>
</organism>
<dbReference type="InterPro" id="IPR013783">
    <property type="entry name" value="Ig-like_fold"/>
</dbReference>
<dbReference type="InterPro" id="IPR044143">
    <property type="entry name" value="GlgB_N_E_set_prok"/>
</dbReference>
<feature type="domain" description="Glycoside hydrolase family 13 N-terminal" evidence="1">
    <location>
        <begin position="34"/>
        <end position="91"/>
    </location>
</feature>